<keyword evidence="10" id="KW-1185">Reference proteome</keyword>
<dbReference type="AlphaFoldDB" id="A0A1D8FXE8"/>
<dbReference type="InterPro" id="IPR050638">
    <property type="entry name" value="AA-Vitamin_Transporters"/>
</dbReference>
<sequence>MSHHPVRTSTPAAASVGRSLLYLIVAGVAWGTAGAAASLLFRASDFGSLALSFWRCIGGLVLLLGVLAVRRRPAGGRRTRSRRRVLGQVLGTGIGLAVFQSAYFAAVDATGLAVGTVVTLGAGPVLMAVGARLALGERLGRGGAAAVAGALAGLAVLVLGGDAATVRPAGVALALLSAAAYAAMTLLTRWLGRDGGGGDALTTTTWAFAVSAVGLLPLAAAEGLVPHTAEPARVLALMAYVAAVPTALAYALYFVGAAAVRSATVSVIMLLEPVSAAAIAVVLLDERLTAATVAGTLLLLAAVTGLALGETRLAAARRGEATGEAAGTGAGAGTGDGAGPGTGPGSRSCSDHGFGSRCGCGCGCGSGPGSGSGGAGPEPRGGRPAPQGAATPQSAAR</sequence>
<dbReference type="STRING" id="285473.A4G23_00617"/>
<dbReference type="PATRIC" id="fig|285473.5.peg.660"/>
<feature type="region of interest" description="Disordered" evidence="6">
    <location>
        <begin position="319"/>
        <end position="348"/>
    </location>
</feature>
<dbReference type="PANTHER" id="PTHR32322">
    <property type="entry name" value="INNER MEMBRANE TRANSPORTER"/>
    <property type="match status" value="1"/>
</dbReference>
<dbReference type="EMBL" id="CP017316">
    <property type="protein sequence ID" value="AOT57826.1"/>
    <property type="molecule type" value="Genomic_DNA"/>
</dbReference>
<evidence type="ECO:0000256" key="6">
    <source>
        <dbReference type="SAM" id="MobiDB-lite"/>
    </source>
</evidence>
<evidence type="ECO:0000256" key="3">
    <source>
        <dbReference type="ARBA" id="ARBA00022692"/>
    </source>
</evidence>
<evidence type="ECO:0000256" key="5">
    <source>
        <dbReference type="ARBA" id="ARBA00023136"/>
    </source>
</evidence>
<feature type="domain" description="EamA" evidence="8">
    <location>
        <begin position="20"/>
        <end position="158"/>
    </location>
</feature>
<feature type="transmembrane region" description="Helical" evidence="7">
    <location>
        <begin position="47"/>
        <end position="69"/>
    </location>
</feature>
<dbReference type="InterPro" id="IPR037185">
    <property type="entry name" value="EmrE-like"/>
</dbReference>
<reference evidence="9 10" key="1">
    <citation type="submission" date="2016-09" db="EMBL/GenBank/DDBJ databases">
        <title>Streptomyces rubrolavendulae MJM4426 Genome sequencing and assembly.</title>
        <authorList>
            <person name="Kim J.-G."/>
        </authorList>
    </citation>
    <scope>NUCLEOTIDE SEQUENCE [LARGE SCALE GENOMIC DNA]</scope>
    <source>
        <strain evidence="9 10">MJM4426</strain>
    </source>
</reference>
<evidence type="ECO:0000313" key="9">
    <source>
        <dbReference type="EMBL" id="AOT57826.1"/>
    </source>
</evidence>
<gene>
    <name evidence="9" type="ORF">A4G23_00617</name>
</gene>
<feature type="transmembrane region" description="Helical" evidence="7">
    <location>
        <begin position="112"/>
        <end position="135"/>
    </location>
</feature>
<feature type="transmembrane region" description="Helical" evidence="7">
    <location>
        <begin position="166"/>
        <end position="188"/>
    </location>
</feature>
<name>A0A1D8FXE8_9ACTN</name>
<evidence type="ECO:0000256" key="4">
    <source>
        <dbReference type="ARBA" id="ARBA00022989"/>
    </source>
</evidence>
<feature type="transmembrane region" description="Helical" evidence="7">
    <location>
        <begin position="200"/>
        <end position="220"/>
    </location>
</feature>
<feature type="region of interest" description="Disordered" evidence="6">
    <location>
        <begin position="368"/>
        <end position="397"/>
    </location>
</feature>
<keyword evidence="4 7" id="KW-1133">Transmembrane helix</keyword>
<dbReference type="InterPro" id="IPR000620">
    <property type="entry name" value="EamA_dom"/>
</dbReference>
<evidence type="ECO:0000256" key="2">
    <source>
        <dbReference type="ARBA" id="ARBA00007362"/>
    </source>
</evidence>
<feature type="compositionally biased region" description="Gly residues" evidence="6">
    <location>
        <begin position="326"/>
        <end position="344"/>
    </location>
</feature>
<keyword evidence="5 7" id="KW-0472">Membrane</keyword>
<keyword evidence="3 7" id="KW-0812">Transmembrane</keyword>
<protein>
    <submittedName>
        <fullName evidence="9">EamA-like transporter family protein</fullName>
    </submittedName>
</protein>
<organism evidence="9 10">
    <name type="scientific">Streptomyces rubrolavendulae</name>
    <dbReference type="NCBI Taxonomy" id="285473"/>
    <lineage>
        <taxon>Bacteria</taxon>
        <taxon>Bacillati</taxon>
        <taxon>Actinomycetota</taxon>
        <taxon>Actinomycetes</taxon>
        <taxon>Kitasatosporales</taxon>
        <taxon>Streptomycetaceae</taxon>
        <taxon>Streptomyces</taxon>
    </lineage>
</organism>
<feature type="transmembrane region" description="Helical" evidence="7">
    <location>
        <begin position="20"/>
        <end position="41"/>
    </location>
</feature>
<dbReference type="GO" id="GO:0016020">
    <property type="term" value="C:membrane"/>
    <property type="evidence" value="ECO:0007669"/>
    <property type="project" value="UniProtKB-SubCell"/>
</dbReference>
<feature type="transmembrane region" description="Helical" evidence="7">
    <location>
        <begin position="89"/>
        <end position="106"/>
    </location>
</feature>
<dbReference type="KEGG" id="srn:A4G23_00617"/>
<evidence type="ECO:0000259" key="8">
    <source>
        <dbReference type="Pfam" id="PF00892"/>
    </source>
</evidence>
<feature type="transmembrane region" description="Helical" evidence="7">
    <location>
        <begin position="232"/>
        <end position="253"/>
    </location>
</feature>
<dbReference type="Proteomes" id="UP000095349">
    <property type="component" value="Chromosome"/>
</dbReference>
<accession>A0A1D8FXE8</accession>
<evidence type="ECO:0000256" key="7">
    <source>
        <dbReference type="SAM" id="Phobius"/>
    </source>
</evidence>
<dbReference type="PANTHER" id="PTHR32322:SF2">
    <property type="entry name" value="EAMA DOMAIN-CONTAINING PROTEIN"/>
    <property type="match status" value="1"/>
</dbReference>
<comment type="similarity">
    <text evidence="2">Belongs to the EamA transporter family.</text>
</comment>
<proteinExistence type="inferred from homology"/>
<dbReference type="SUPFAM" id="SSF103481">
    <property type="entry name" value="Multidrug resistance efflux transporter EmrE"/>
    <property type="match status" value="2"/>
</dbReference>
<feature type="domain" description="EamA" evidence="8">
    <location>
        <begin position="170"/>
        <end position="306"/>
    </location>
</feature>
<feature type="transmembrane region" description="Helical" evidence="7">
    <location>
        <begin position="265"/>
        <end position="284"/>
    </location>
</feature>
<evidence type="ECO:0000256" key="1">
    <source>
        <dbReference type="ARBA" id="ARBA00004141"/>
    </source>
</evidence>
<feature type="transmembrane region" description="Helical" evidence="7">
    <location>
        <begin position="290"/>
        <end position="308"/>
    </location>
</feature>
<feature type="transmembrane region" description="Helical" evidence="7">
    <location>
        <begin position="142"/>
        <end position="160"/>
    </location>
</feature>
<comment type="subcellular location">
    <subcellularLocation>
        <location evidence="1">Membrane</location>
        <topology evidence="1">Multi-pass membrane protein</topology>
    </subcellularLocation>
</comment>
<evidence type="ECO:0000313" key="10">
    <source>
        <dbReference type="Proteomes" id="UP000095349"/>
    </source>
</evidence>
<dbReference type="Pfam" id="PF00892">
    <property type="entry name" value="EamA"/>
    <property type="match status" value="2"/>
</dbReference>